<dbReference type="InterPro" id="IPR036291">
    <property type="entry name" value="NAD(P)-bd_dom_sf"/>
</dbReference>
<keyword evidence="3" id="KW-0520">NAD</keyword>
<dbReference type="PANTHER" id="PTHR42789">
    <property type="entry name" value="D-ISOMER SPECIFIC 2-HYDROXYACID DEHYDROGENASE FAMILY PROTEIN (AFU_ORTHOLOGUE AFUA_6G10090)"/>
    <property type="match status" value="1"/>
</dbReference>
<evidence type="ECO:0000313" key="5">
    <source>
        <dbReference type="EMBL" id="ETI87194.1"/>
    </source>
</evidence>
<accession>W1U3F8</accession>
<organism evidence="5 6">
    <name type="scientific">Negativicoccus succinicivorans DORA_17_25</name>
    <dbReference type="NCBI Taxonomy" id="1403945"/>
    <lineage>
        <taxon>Bacteria</taxon>
        <taxon>Bacillati</taxon>
        <taxon>Bacillota</taxon>
        <taxon>Negativicutes</taxon>
        <taxon>Veillonellales</taxon>
        <taxon>Veillonellaceae</taxon>
        <taxon>Negativicoccus</taxon>
    </lineage>
</organism>
<dbReference type="Pfam" id="PF02826">
    <property type="entry name" value="2-Hacid_dh_C"/>
    <property type="match status" value="1"/>
</dbReference>
<dbReference type="GO" id="GO:0051287">
    <property type="term" value="F:NAD binding"/>
    <property type="evidence" value="ECO:0007669"/>
    <property type="project" value="InterPro"/>
</dbReference>
<dbReference type="PROSITE" id="PS00065">
    <property type="entry name" value="D_2_HYDROXYACID_DH_1"/>
    <property type="match status" value="1"/>
</dbReference>
<dbReference type="SUPFAM" id="SSF51735">
    <property type="entry name" value="NAD(P)-binding Rossmann-fold domains"/>
    <property type="match status" value="1"/>
</dbReference>
<dbReference type="Gene3D" id="3.40.50.720">
    <property type="entry name" value="NAD(P)-binding Rossmann-like Domain"/>
    <property type="match status" value="2"/>
</dbReference>
<feature type="domain" description="D-isomer specific 2-hydroxyacid dehydrogenase NAD-binding" evidence="4">
    <location>
        <begin position="55"/>
        <end position="126"/>
    </location>
</feature>
<evidence type="ECO:0000256" key="3">
    <source>
        <dbReference type="ARBA" id="ARBA00023027"/>
    </source>
</evidence>
<gene>
    <name evidence="5" type="ORF">Q612_NSC00245G0001</name>
</gene>
<dbReference type="Proteomes" id="UP000018840">
    <property type="component" value="Unassembled WGS sequence"/>
</dbReference>
<dbReference type="SUPFAM" id="SSF52283">
    <property type="entry name" value="Formate/glycerate dehydrogenase catalytic domain-like"/>
    <property type="match status" value="1"/>
</dbReference>
<feature type="non-terminal residue" evidence="5">
    <location>
        <position position="1"/>
    </location>
</feature>
<comment type="similarity">
    <text evidence="1">Belongs to the D-isomer specific 2-hydroxyacid dehydrogenase family.</text>
</comment>
<dbReference type="PANTHER" id="PTHR42789:SF1">
    <property type="entry name" value="D-ISOMER SPECIFIC 2-HYDROXYACID DEHYDROGENASE FAMILY PROTEIN (AFU_ORTHOLOGUE AFUA_6G10090)"/>
    <property type="match status" value="1"/>
</dbReference>
<evidence type="ECO:0000256" key="2">
    <source>
        <dbReference type="ARBA" id="ARBA00023002"/>
    </source>
</evidence>
<dbReference type="InterPro" id="IPR006140">
    <property type="entry name" value="D-isomer_DH_NAD-bd"/>
</dbReference>
<proteinExistence type="inferred from homology"/>
<evidence type="ECO:0000256" key="1">
    <source>
        <dbReference type="ARBA" id="ARBA00005854"/>
    </source>
</evidence>
<dbReference type="InterPro" id="IPR029752">
    <property type="entry name" value="D-isomer_DH_CS1"/>
</dbReference>
<evidence type="ECO:0000259" key="4">
    <source>
        <dbReference type="Pfam" id="PF02826"/>
    </source>
</evidence>
<comment type="caution">
    <text evidence="5">The sequence shown here is derived from an EMBL/GenBank/DDBJ whole genome shotgun (WGS) entry which is preliminary data.</text>
</comment>
<dbReference type="InterPro" id="IPR050857">
    <property type="entry name" value="D-2-hydroxyacid_DH"/>
</dbReference>
<dbReference type="EMBL" id="AZMC01000245">
    <property type="protein sequence ID" value="ETI87194.1"/>
    <property type="molecule type" value="Genomic_DNA"/>
</dbReference>
<dbReference type="RefSeq" id="WP_024048277.1">
    <property type="nucleotide sequence ID" value="NZ_AZMC01000245.1"/>
</dbReference>
<feature type="non-terminal residue" evidence="5">
    <location>
        <position position="135"/>
    </location>
</feature>
<reference evidence="5 6" key="1">
    <citation type="submission" date="2013-12" db="EMBL/GenBank/DDBJ databases">
        <title>A Varibaculum cambriense genome reconstructed from a premature infant gut community with otherwise low bacterial novelty that shifts toward anaerobic metabolism during the third week of life.</title>
        <authorList>
            <person name="Brown C.T."/>
            <person name="Sharon I."/>
            <person name="Thomas B.C."/>
            <person name="Castelle C.J."/>
            <person name="Morowitz M.J."/>
            <person name="Banfield J.F."/>
        </authorList>
    </citation>
    <scope>NUCLEOTIDE SEQUENCE [LARGE SCALE GENOMIC DNA]</scope>
    <source>
        <strain evidence="6">DORA_17_25</strain>
    </source>
</reference>
<keyword evidence="2" id="KW-0560">Oxidoreductase</keyword>
<evidence type="ECO:0000313" key="6">
    <source>
        <dbReference type="Proteomes" id="UP000018840"/>
    </source>
</evidence>
<dbReference type="GO" id="GO:0016616">
    <property type="term" value="F:oxidoreductase activity, acting on the CH-OH group of donors, NAD or NADP as acceptor"/>
    <property type="evidence" value="ECO:0007669"/>
    <property type="project" value="InterPro"/>
</dbReference>
<dbReference type="AlphaFoldDB" id="W1U3F8"/>
<sequence>TFDEDIMRGMPNLQVIARNGVGYDAVDIAAATRRGVYVVNTPKALSSSVAETAVAELLAISKNLYQNAKAIHEDNWGYRKQHPGRDVAGKTVGILGFGRIGQQVAEKLSGFGLHVIAFDPFAKSTDTVTIVDREM</sequence>
<protein>
    <recommendedName>
        <fullName evidence="4">D-isomer specific 2-hydroxyacid dehydrogenase NAD-binding domain-containing protein</fullName>
    </recommendedName>
</protein>
<name>W1U3F8_9FIRM</name>